<name>Q6SFU8_9BACT</name>
<accession>Q6SFU8</accession>
<dbReference type="GO" id="GO:0004077">
    <property type="term" value="F:biotin--[biotin carboxyl-carrier protein] ligase activity"/>
    <property type="evidence" value="ECO:0007669"/>
    <property type="project" value="UniProtKB-EC"/>
</dbReference>
<dbReference type="InterPro" id="IPR045864">
    <property type="entry name" value="aa-tRNA-synth_II/BPL/LPL"/>
</dbReference>
<sequence length="251" mass="28410">MGYYSPLIKLLPDDLECHFFDTISSTNLFLNNSPTSKKNQLCVAREQTQGKGQHGRKWLSQKDGSILFSIRKIFAQETNLNGLSLVVGLAIIKVLEEECLVEGFKIKWPNDIYFKSKKIAGILLENQIQLDNQFVVIGVGVNYNLNQNFVCKIPWTDLSNSAKKLPDMHSLTAKLIDSILFTSEHFKMNGLSSLLDQWDRYDMLKESKVRLIESGQPIEGKVTGISQQGALQVLTQNGVKELYSSKYIEFI</sequence>
<protein>
    <recommendedName>
        <fullName evidence="3">biotin--[biotin carboxyl-carrier protein] ligase</fullName>
        <ecNumber evidence="3">6.3.4.15</ecNumber>
    </recommendedName>
</protein>
<dbReference type="Gene3D" id="2.30.30.100">
    <property type="match status" value="1"/>
</dbReference>
<evidence type="ECO:0000256" key="2">
    <source>
        <dbReference type="ARBA" id="ARBA00023267"/>
    </source>
</evidence>
<dbReference type="CDD" id="cd16442">
    <property type="entry name" value="BPL"/>
    <property type="match status" value="1"/>
</dbReference>
<dbReference type="Pfam" id="PF03099">
    <property type="entry name" value="BPL_LplA_LipB"/>
    <property type="match status" value="1"/>
</dbReference>
<dbReference type="EMBL" id="AY458646">
    <property type="protein sequence ID" value="AAR38114.1"/>
    <property type="molecule type" value="Genomic_DNA"/>
</dbReference>
<dbReference type="PANTHER" id="PTHR12835">
    <property type="entry name" value="BIOTIN PROTEIN LIGASE"/>
    <property type="match status" value="1"/>
</dbReference>
<dbReference type="EC" id="6.3.4.15" evidence="3"/>
<dbReference type="Pfam" id="PF02237">
    <property type="entry name" value="BPL_C"/>
    <property type="match status" value="1"/>
</dbReference>
<dbReference type="PROSITE" id="PS51733">
    <property type="entry name" value="BPL_LPL_CATALYTIC"/>
    <property type="match status" value="1"/>
</dbReference>
<dbReference type="InterPro" id="IPR004408">
    <property type="entry name" value="Biotin_CoA_COase_ligase"/>
</dbReference>
<dbReference type="AlphaFoldDB" id="Q6SFU8"/>
<dbReference type="InterPro" id="IPR003142">
    <property type="entry name" value="BPL_C"/>
</dbReference>
<dbReference type="Gene3D" id="3.30.930.10">
    <property type="entry name" value="Bira Bifunctional Protein, Domain 2"/>
    <property type="match status" value="1"/>
</dbReference>
<feature type="domain" description="BPL/LPL catalytic" evidence="4">
    <location>
        <begin position="2"/>
        <end position="187"/>
    </location>
</feature>
<dbReference type="GO" id="GO:0005737">
    <property type="term" value="C:cytoplasm"/>
    <property type="evidence" value="ECO:0007669"/>
    <property type="project" value="TreeGrafter"/>
</dbReference>
<reference evidence="5" key="2">
    <citation type="submission" date="2003-12" db="EMBL/GenBank/DDBJ databases">
        <title>Monterey Bay Coastal Ocean Microbial Observatory environmental clone sequencing.</title>
        <authorList>
            <person name="DeLong E.F."/>
        </authorList>
    </citation>
    <scope>NUCLEOTIDE SEQUENCE</scope>
</reference>
<dbReference type="PANTHER" id="PTHR12835:SF5">
    <property type="entry name" value="BIOTIN--PROTEIN LIGASE"/>
    <property type="match status" value="1"/>
</dbReference>
<evidence type="ECO:0000256" key="1">
    <source>
        <dbReference type="ARBA" id="ARBA00022598"/>
    </source>
</evidence>
<organism evidence="5">
    <name type="scientific">uncultured marine bacterium 578</name>
    <dbReference type="NCBI Taxonomy" id="257399"/>
    <lineage>
        <taxon>Bacteria</taxon>
        <taxon>environmental samples</taxon>
    </lineage>
</organism>
<keyword evidence="1 5" id="KW-0436">Ligase</keyword>
<keyword evidence="2" id="KW-0092">Biotin</keyword>
<dbReference type="SUPFAM" id="SSF55681">
    <property type="entry name" value="Class II aaRS and biotin synthetases"/>
    <property type="match status" value="1"/>
</dbReference>
<dbReference type="NCBIfam" id="TIGR00121">
    <property type="entry name" value="birA_ligase"/>
    <property type="match status" value="1"/>
</dbReference>
<evidence type="ECO:0000313" key="5">
    <source>
        <dbReference type="EMBL" id="AAR38114.1"/>
    </source>
</evidence>
<dbReference type="InterPro" id="IPR004143">
    <property type="entry name" value="BPL_LPL_catalytic"/>
</dbReference>
<reference evidence="5" key="1">
    <citation type="submission" date="2003-11" db="EMBL/GenBank/DDBJ databases">
        <authorList>
            <person name="Heidelberg J.F."/>
            <person name="Eisen J.A."/>
            <person name="Nelson W.C."/>
            <person name="DeLong E.F."/>
        </authorList>
    </citation>
    <scope>NUCLEOTIDE SEQUENCE</scope>
</reference>
<gene>
    <name evidence="5" type="ORF">MBMO_EBAC080-L31E09.32</name>
</gene>
<proteinExistence type="predicted"/>
<evidence type="ECO:0000259" key="4">
    <source>
        <dbReference type="PROSITE" id="PS51733"/>
    </source>
</evidence>
<evidence type="ECO:0000256" key="3">
    <source>
        <dbReference type="ARBA" id="ARBA00024227"/>
    </source>
</evidence>